<feature type="transmembrane region" description="Helical" evidence="1">
    <location>
        <begin position="35"/>
        <end position="56"/>
    </location>
</feature>
<dbReference type="EMBL" id="MHCO01000024">
    <property type="protein sequence ID" value="OGY23957.1"/>
    <property type="molecule type" value="Genomic_DNA"/>
</dbReference>
<evidence type="ECO:0000256" key="1">
    <source>
        <dbReference type="SAM" id="Phobius"/>
    </source>
</evidence>
<comment type="caution">
    <text evidence="2">The sequence shown here is derived from an EMBL/GenBank/DDBJ whole genome shotgun (WGS) entry which is preliminary data.</text>
</comment>
<keyword evidence="1" id="KW-0812">Transmembrane</keyword>
<sequence length="314" mass="34634">MRVSLPFFRKQSTDSREQPRTAFGIRRLVTNPKGFTLLELLVVTAIVAILLLVVLARLNLFGRQVDLDTTAQQIISTLQAARTQTVASEDESGYGSVYGVHFEINKYVLFKGSVYDSLDPDNKEYNLSSVEIYEINLAGGVSDVVFTRIRGSTDDTGNIRIRLTVDTSRTRTIVINSLGQASIEEAVSPVGTRATDTRHLHFTSCPSLIGYTNLVLDFSSPPDPNVTRTILLGLSPGQTVFSWEGDTDVYGSKQTIKFHTHYLDDSGSILSIHRDRMKNNKAVTISIDSTIVVSYTVDGDATRGPFCDVMEAQQ</sequence>
<dbReference type="AlphaFoldDB" id="A0A1G1W9C9"/>
<dbReference type="InterPro" id="IPR045584">
    <property type="entry name" value="Pilin-like"/>
</dbReference>
<keyword evidence="1" id="KW-0472">Membrane</keyword>
<evidence type="ECO:0000313" key="3">
    <source>
        <dbReference type="Proteomes" id="UP000178493"/>
    </source>
</evidence>
<accession>A0A1G1W9C9</accession>
<protein>
    <recommendedName>
        <fullName evidence="4">Prepilin-type N-terminal cleavage/methylation domain-containing protein</fullName>
    </recommendedName>
</protein>
<proteinExistence type="predicted"/>
<organism evidence="2 3">
    <name type="scientific">Candidatus Woykebacteria bacterium GWB1_45_5</name>
    <dbReference type="NCBI Taxonomy" id="1802592"/>
    <lineage>
        <taxon>Bacteria</taxon>
        <taxon>Candidatus Woykeibacteriota</taxon>
    </lineage>
</organism>
<evidence type="ECO:0008006" key="4">
    <source>
        <dbReference type="Google" id="ProtNLM"/>
    </source>
</evidence>
<dbReference type="PROSITE" id="PS00409">
    <property type="entry name" value="PROKAR_NTER_METHYL"/>
    <property type="match status" value="1"/>
</dbReference>
<dbReference type="Pfam" id="PF07963">
    <property type="entry name" value="N_methyl"/>
    <property type="match status" value="1"/>
</dbReference>
<reference evidence="2 3" key="1">
    <citation type="journal article" date="2016" name="Nat. Commun.">
        <title>Thousands of microbial genomes shed light on interconnected biogeochemical processes in an aquifer system.</title>
        <authorList>
            <person name="Anantharaman K."/>
            <person name="Brown C.T."/>
            <person name="Hug L.A."/>
            <person name="Sharon I."/>
            <person name="Castelle C.J."/>
            <person name="Probst A.J."/>
            <person name="Thomas B.C."/>
            <person name="Singh A."/>
            <person name="Wilkins M.J."/>
            <person name="Karaoz U."/>
            <person name="Brodie E.L."/>
            <person name="Williams K.H."/>
            <person name="Hubbard S.S."/>
            <person name="Banfield J.F."/>
        </authorList>
    </citation>
    <scope>NUCLEOTIDE SEQUENCE [LARGE SCALE GENOMIC DNA]</scope>
</reference>
<dbReference type="Proteomes" id="UP000178493">
    <property type="component" value="Unassembled WGS sequence"/>
</dbReference>
<keyword evidence="1" id="KW-1133">Transmembrane helix</keyword>
<dbReference type="NCBIfam" id="TIGR02532">
    <property type="entry name" value="IV_pilin_GFxxxE"/>
    <property type="match status" value="1"/>
</dbReference>
<evidence type="ECO:0000313" key="2">
    <source>
        <dbReference type="EMBL" id="OGY23957.1"/>
    </source>
</evidence>
<dbReference type="SUPFAM" id="SSF54523">
    <property type="entry name" value="Pili subunits"/>
    <property type="match status" value="1"/>
</dbReference>
<name>A0A1G1W9C9_9BACT</name>
<dbReference type="InterPro" id="IPR012902">
    <property type="entry name" value="N_methyl_site"/>
</dbReference>
<gene>
    <name evidence="2" type="ORF">A2126_02275</name>
</gene>